<protein>
    <submittedName>
        <fullName evidence="1">Uncharacterized protein</fullName>
    </submittedName>
</protein>
<reference evidence="1 2" key="1">
    <citation type="submission" date="2018-01" db="EMBL/GenBank/DDBJ databases">
        <title>Draft genome of the strawberry crown rot pathogen Phytophthora cactorum.</title>
        <authorList>
            <person name="Armitage A.D."/>
            <person name="Lysoe E."/>
            <person name="Nellist C.F."/>
            <person name="Harrison R.J."/>
            <person name="Brurberg M.B."/>
        </authorList>
    </citation>
    <scope>NUCLEOTIDE SEQUENCE [LARGE SCALE GENOMIC DNA]</scope>
    <source>
        <strain evidence="1 2">10300</strain>
    </source>
</reference>
<evidence type="ECO:0000313" key="1">
    <source>
        <dbReference type="EMBL" id="RAW33608.1"/>
    </source>
</evidence>
<organism evidence="1 2">
    <name type="scientific">Phytophthora cactorum</name>
    <dbReference type="NCBI Taxonomy" id="29920"/>
    <lineage>
        <taxon>Eukaryota</taxon>
        <taxon>Sar</taxon>
        <taxon>Stramenopiles</taxon>
        <taxon>Oomycota</taxon>
        <taxon>Peronosporomycetes</taxon>
        <taxon>Peronosporales</taxon>
        <taxon>Peronosporaceae</taxon>
        <taxon>Phytophthora</taxon>
    </lineage>
</organism>
<evidence type="ECO:0000313" key="2">
    <source>
        <dbReference type="Proteomes" id="UP000251314"/>
    </source>
</evidence>
<name>A0A329SD98_9STRA</name>
<keyword evidence="2" id="KW-1185">Reference proteome</keyword>
<proteinExistence type="predicted"/>
<dbReference type="EMBL" id="MJFZ01000232">
    <property type="protein sequence ID" value="RAW33608.1"/>
    <property type="molecule type" value="Genomic_DNA"/>
</dbReference>
<dbReference type="Proteomes" id="UP000251314">
    <property type="component" value="Unassembled WGS sequence"/>
</dbReference>
<accession>A0A329SD98</accession>
<dbReference type="VEuPathDB" id="FungiDB:PC110_g10081"/>
<sequence>MEARGPVGGRPVVPAAIVTRRDATPMDWRSVAAILLLGTDTREDGWRSAEGRALSCEDDTGPSVVRRIVDVSGNKEAGVFRKSDGGLKFKHQRVWSTCYFSP</sequence>
<dbReference type="AlphaFoldDB" id="A0A329SD98"/>
<gene>
    <name evidence="1" type="ORF">PC110_g10081</name>
</gene>
<comment type="caution">
    <text evidence="1">The sequence shown here is derived from an EMBL/GenBank/DDBJ whole genome shotgun (WGS) entry which is preliminary data.</text>
</comment>